<evidence type="ECO:0000256" key="1">
    <source>
        <dbReference type="SAM" id="MobiDB-lite"/>
    </source>
</evidence>
<organism evidence="2 3">
    <name type="scientific">Eschrichtius robustus</name>
    <name type="common">California gray whale</name>
    <name type="synonym">Eschrichtius gibbosus</name>
    <dbReference type="NCBI Taxonomy" id="9764"/>
    <lineage>
        <taxon>Eukaryota</taxon>
        <taxon>Metazoa</taxon>
        <taxon>Chordata</taxon>
        <taxon>Craniata</taxon>
        <taxon>Vertebrata</taxon>
        <taxon>Euteleostomi</taxon>
        <taxon>Mammalia</taxon>
        <taxon>Eutheria</taxon>
        <taxon>Laurasiatheria</taxon>
        <taxon>Artiodactyla</taxon>
        <taxon>Whippomorpha</taxon>
        <taxon>Cetacea</taxon>
        <taxon>Mysticeti</taxon>
        <taxon>Eschrichtiidae</taxon>
        <taxon>Eschrichtius</taxon>
    </lineage>
</organism>
<accession>A0AB34HXK1</accession>
<dbReference type="EMBL" id="JAIQCJ010000212">
    <property type="protein sequence ID" value="KAJ8797537.1"/>
    <property type="molecule type" value="Genomic_DNA"/>
</dbReference>
<feature type="region of interest" description="Disordered" evidence="1">
    <location>
        <begin position="263"/>
        <end position="292"/>
    </location>
</feature>
<gene>
    <name evidence="2" type="ORF">J1605_017269</name>
</gene>
<feature type="compositionally biased region" description="Pro residues" evidence="1">
    <location>
        <begin position="49"/>
        <end position="61"/>
    </location>
</feature>
<evidence type="ECO:0000313" key="2">
    <source>
        <dbReference type="EMBL" id="KAJ8797537.1"/>
    </source>
</evidence>
<feature type="region of interest" description="Disordered" evidence="1">
    <location>
        <begin position="320"/>
        <end position="340"/>
    </location>
</feature>
<comment type="caution">
    <text evidence="2">The sequence shown here is derived from an EMBL/GenBank/DDBJ whole genome shotgun (WGS) entry which is preliminary data.</text>
</comment>
<dbReference type="Proteomes" id="UP001159641">
    <property type="component" value="Unassembled WGS sequence"/>
</dbReference>
<name>A0AB34HXK1_ESCRO</name>
<evidence type="ECO:0000313" key="3">
    <source>
        <dbReference type="Proteomes" id="UP001159641"/>
    </source>
</evidence>
<feature type="region of interest" description="Disordered" evidence="1">
    <location>
        <begin position="19"/>
        <end position="155"/>
    </location>
</feature>
<keyword evidence="3" id="KW-1185">Reference proteome</keyword>
<dbReference type="AlphaFoldDB" id="A0AB34HXK1"/>
<reference evidence="2 3" key="1">
    <citation type="submission" date="2022-11" db="EMBL/GenBank/DDBJ databases">
        <title>Whole genome sequence of Eschrichtius robustus ER-17-0199.</title>
        <authorList>
            <person name="Bruniche-Olsen A."/>
            <person name="Black A.N."/>
            <person name="Fields C.J."/>
            <person name="Walden K."/>
            <person name="Dewoody J.A."/>
        </authorList>
    </citation>
    <scope>NUCLEOTIDE SEQUENCE [LARGE SCALE GENOMIC DNA]</scope>
    <source>
        <strain evidence="2">ER-17-0199</strain>
        <tissue evidence="2">Blubber</tissue>
    </source>
</reference>
<proteinExistence type="predicted"/>
<protein>
    <submittedName>
        <fullName evidence="2">Uncharacterized protein</fullName>
    </submittedName>
</protein>
<sequence>MPVSQTLDTVCEGAIREAAAHPSGPRCPPASALVLEGVGRGRPSAHSLRPPPPAPSSPPRAPNRRRPRWEGRPRHVARSPPPLFQAGQSRLQRPQLPGPRAAPRVPTACPALPCPPGVEAPGRAEQLVSGGRGRTRHGAGGAEGRGPRTPRLRRPAPVRWPLSAVHRPPLVRQSARAGGAEEVMCAAPPLPPQKTPNPGKVAVTEWDRDKSGGRKWATFPGSTLAPIWRAALRSGKCRGHPSQTLGRAQPPGRWLQAEAKAVKINTSSQTTASRTPPPPTHTSRGPLSTQGCSCRAQWGWDHHQVPLAEVPDLDLRKEVDGERRDPNTQVHAHTHAHIRA</sequence>